<protein>
    <recommendedName>
        <fullName evidence="1">Fe2OG dioxygenase domain-containing protein</fullName>
    </recommendedName>
</protein>
<dbReference type="Gene3D" id="2.60.120.620">
    <property type="entry name" value="q2cbj1_9rhob like domain"/>
    <property type="match status" value="1"/>
</dbReference>
<proteinExistence type="predicted"/>
<dbReference type="InterPro" id="IPR044862">
    <property type="entry name" value="Pro_4_hyd_alph_FE2OG_OXY"/>
</dbReference>
<feature type="non-terminal residue" evidence="2">
    <location>
        <position position="1"/>
    </location>
</feature>
<reference evidence="2" key="1">
    <citation type="submission" date="2018-05" db="EMBL/GenBank/DDBJ databases">
        <authorList>
            <person name="Lanie J.A."/>
            <person name="Ng W.-L."/>
            <person name="Kazmierczak K.M."/>
            <person name="Andrzejewski T.M."/>
            <person name="Davidsen T.M."/>
            <person name="Wayne K.J."/>
            <person name="Tettelin H."/>
            <person name="Glass J.I."/>
            <person name="Rusch D."/>
            <person name="Podicherti R."/>
            <person name="Tsui H.-C.T."/>
            <person name="Winkler M.E."/>
        </authorList>
    </citation>
    <scope>NUCLEOTIDE SEQUENCE</scope>
</reference>
<sequence>SSGEHMDKIIEADSWVYDRLMENNDIGNFATCDGGLWPLLLKEYQDGDEVGMHFDDARGIRRVAASISLNDDYEGGVFQFPVWKFDFETGKDNFKIVDVKLKVGQMVQFPLILLHRIAPITKGVRKQLVTWYTGEVLNW</sequence>
<dbReference type="InterPro" id="IPR005123">
    <property type="entry name" value="Oxoglu/Fe-dep_dioxygenase_dom"/>
</dbReference>
<dbReference type="Pfam" id="PF13640">
    <property type="entry name" value="2OG-FeII_Oxy_3"/>
    <property type="match status" value="1"/>
</dbReference>
<organism evidence="2">
    <name type="scientific">marine metagenome</name>
    <dbReference type="NCBI Taxonomy" id="408172"/>
    <lineage>
        <taxon>unclassified sequences</taxon>
        <taxon>metagenomes</taxon>
        <taxon>ecological metagenomes</taxon>
    </lineage>
</organism>
<evidence type="ECO:0000313" key="2">
    <source>
        <dbReference type="EMBL" id="SVB08286.1"/>
    </source>
</evidence>
<dbReference type="AlphaFoldDB" id="A0A382B3A2"/>
<evidence type="ECO:0000259" key="1">
    <source>
        <dbReference type="PROSITE" id="PS51471"/>
    </source>
</evidence>
<dbReference type="SUPFAM" id="SSF51197">
    <property type="entry name" value="Clavaminate synthase-like"/>
    <property type="match status" value="1"/>
</dbReference>
<dbReference type="EMBL" id="UINC01028024">
    <property type="protein sequence ID" value="SVB08286.1"/>
    <property type="molecule type" value="Genomic_DNA"/>
</dbReference>
<dbReference type="PROSITE" id="PS51471">
    <property type="entry name" value="FE2OG_OXY"/>
    <property type="match status" value="1"/>
</dbReference>
<gene>
    <name evidence="2" type="ORF">METZ01_LOCUS161140</name>
</gene>
<name>A0A382B3A2_9ZZZZ</name>
<accession>A0A382B3A2</accession>
<feature type="domain" description="Fe2OG dioxygenase" evidence="1">
    <location>
        <begin position="34"/>
        <end position="134"/>
    </location>
</feature>